<keyword evidence="1" id="KW-0472">Membrane</keyword>
<keyword evidence="1" id="KW-0812">Transmembrane</keyword>
<evidence type="ECO:0000313" key="3">
    <source>
        <dbReference type="Proteomes" id="UP000276133"/>
    </source>
</evidence>
<proteinExistence type="predicted"/>
<accession>A0A3M7SAW1</accession>
<reference evidence="2 3" key="1">
    <citation type="journal article" date="2018" name="Sci. Rep.">
        <title>Genomic signatures of local adaptation to the degree of environmental predictability in rotifers.</title>
        <authorList>
            <person name="Franch-Gras L."/>
            <person name="Hahn C."/>
            <person name="Garcia-Roger E.M."/>
            <person name="Carmona M.J."/>
            <person name="Serra M."/>
            <person name="Gomez A."/>
        </authorList>
    </citation>
    <scope>NUCLEOTIDE SEQUENCE [LARGE SCALE GENOMIC DNA]</scope>
    <source>
        <strain evidence="2">HYR1</strain>
    </source>
</reference>
<comment type="caution">
    <text evidence="2">The sequence shown here is derived from an EMBL/GenBank/DDBJ whole genome shotgun (WGS) entry which is preliminary data.</text>
</comment>
<organism evidence="2 3">
    <name type="scientific">Brachionus plicatilis</name>
    <name type="common">Marine rotifer</name>
    <name type="synonym">Brachionus muelleri</name>
    <dbReference type="NCBI Taxonomy" id="10195"/>
    <lineage>
        <taxon>Eukaryota</taxon>
        <taxon>Metazoa</taxon>
        <taxon>Spiralia</taxon>
        <taxon>Gnathifera</taxon>
        <taxon>Rotifera</taxon>
        <taxon>Eurotatoria</taxon>
        <taxon>Monogononta</taxon>
        <taxon>Pseudotrocha</taxon>
        <taxon>Ploima</taxon>
        <taxon>Brachionidae</taxon>
        <taxon>Brachionus</taxon>
    </lineage>
</organism>
<feature type="transmembrane region" description="Helical" evidence="1">
    <location>
        <begin position="12"/>
        <end position="35"/>
    </location>
</feature>
<dbReference type="EMBL" id="REGN01001729">
    <property type="protein sequence ID" value="RNA32902.1"/>
    <property type="molecule type" value="Genomic_DNA"/>
</dbReference>
<protein>
    <submittedName>
        <fullName evidence="2">Uncharacterized protein</fullName>
    </submittedName>
</protein>
<gene>
    <name evidence="2" type="ORF">BpHYR1_033857</name>
</gene>
<dbReference type="AlphaFoldDB" id="A0A3M7SAW1"/>
<keyword evidence="3" id="KW-1185">Reference proteome</keyword>
<name>A0A3M7SAW1_BRAPC</name>
<dbReference type="Proteomes" id="UP000276133">
    <property type="component" value="Unassembled WGS sequence"/>
</dbReference>
<evidence type="ECO:0000256" key="1">
    <source>
        <dbReference type="SAM" id="Phobius"/>
    </source>
</evidence>
<evidence type="ECO:0000313" key="2">
    <source>
        <dbReference type="EMBL" id="RNA32902.1"/>
    </source>
</evidence>
<sequence>MDDKYKIKVKQIKVCLFAGDTTSTMVVLNILNILWRNTLEYKKLKISLEHCSDTLTTITCTYDKEFILDNAFLQSISQYKTLAATGAHLNRYSGPNFRSASRCLKIIGTVDPNAYFFRDKNDKGF</sequence>
<keyword evidence="1" id="KW-1133">Transmembrane helix</keyword>